<name>A0ABN1PNN8_9ACTN</name>
<dbReference type="EMBL" id="BAAAID010000020">
    <property type="protein sequence ID" value="GAA0930944.1"/>
    <property type="molecule type" value="Genomic_DNA"/>
</dbReference>
<proteinExistence type="predicted"/>
<organism evidence="1 2">
    <name type="scientific">Streptomyces rhizosphaericus</name>
    <dbReference type="NCBI Taxonomy" id="114699"/>
    <lineage>
        <taxon>Bacteria</taxon>
        <taxon>Bacillati</taxon>
        <taxon>Actinomycetota</taxon>
        <taxon>Actinomycetes</taxon>
        <taxon>Kitasatosporales</taxon>
        <taxon>Streptomycetaceae</taxon>
        <taxon>Streptomyces</taxon>
        <taxon>Streptomyces violaceusniger group</taxon>
    </lineage>
</organism>
<gene>
    <name evidence="1" type="ORF">GCM10009575_035410</name>
</gene>
<comment type="caution">
    <text evidence="1">The sequence shown here is derived from an EMBL/GenBank/DDBJ whole genome shotgun (WGS) entry which is preliminary data.</text>
</comment>
<reference evidence="1 2" key="1">
    <citation type="journal article" date="2019" name="Int. J. Syst. Evol. Microbiol.">
        <title>The Global Catalogue of Microorganisms (GCM) 10K type strain sequencing project: providing services to taxonomists for standard genome sequencing and annotation.</title>
        <authorList>
            <consortium name="The Broad Institute Genomics Platform"/>
            <consortium name="The Broad Institute Genome Sequencing Center for Infectious Disease"/>
            <person name="Wu L."/>
            <person name="Ma J."/>
        </authorList>
    </citation>
    <scope>NUCLEOTIDE SEQUENCE [LARGE SCALE GENOMIC DNA]</scope>
    <source>
        <strain evidence="1 2">JCM 11444</strain>
    </source>
</reference>
<evidence type="ECO:0000313" key="2">
    <source>
        <dbReference type="Proteomes" id="UP001500418"/>
    </source>
</evidence>
<dbReference type="Proteomes" id="UP001500418">
    <property type="component" value="Unassembled WGS sequence"/>
</dbReference>
<protein>
    <recommendedName>
        <fullName evidence="3">DUF5753 domain-containing protein</fullName>
    </recommendedName>
</protein>
<keyword evidence="2" id="KW-1185">Reference proteome</keyword>
<evidence type="ECO:0008006" key="3">
    <source>
        <dbReference type="Google" id="ProtNLM"/>
    </source>
</evidence>
<accession>A0ABN1PNN8</accession>
<evidence type="ECO:0000313" key="1">
    <source>
        <dbReference type="EMBL" id="GAA0930944.1"/>
    </source>
</evidence>
<sequence length="182" mass="19555">MSIIITPPGPELRLLVLLAAWTWPGTGPDGREVAHILITHSPAFTVPDAADATEARMRRLADSLGGLAGARDAVPDAGRCLQIIGGQVLLHFPGASRRLRLPTRPDWTALVIRTGGAVLLLGLDPLPQTADAAQVDNAWGGVSTSDKPKEVARFNRRFNQMIASALPSEETPEFMQRLAREL</sequence>